<sequence length="125" mass="13524">MATDKASRGVGGWFLLVFAIILVILGLILAAGGLWLVTLGGSWYYLIAGLGLIISGSLMARDSLTGVWAYFLVLLGTLIWALWEVGLSPWELLPRVFGYIVLGVIVLALLPTLKRRQAPSRQATI</sequence>
<proteinExistence type="predicted"/>
<keyword evidence="1" id="KW-0812">Transmembrane</keyword>
<name>A0ABM7GEE7_9GAMM</name>
<accession>A0ABM7GEE7</accession>
<feature type="transmembrane region" description="Helical" evidence="1">
    <location>
        <begin position="43"/>
        <end position="60"/>
    </location>
</feature>
<feature type="transmembrane region" description="Helical" evidence="1">
    <location>
        <begin position="12"/>
        <end position="37"/>
    </location>
</feature>
<organism evidence="2 3">
    <name type="scientific">Vreelandella olivaria</name>
    <dbReference type="NCBI Taxonomy" id="390919"/>
    <lineage>
        <taxon>Bacteria</taxon>
        <taxon>Pseudomonadati</taxon>
        <taxon>Pseudomonadota</taxon>
        <taxon>Gammaproteobacteria</taxon>
        <taxon>Oceanospirillales</taxon>
        <taxon>Halomonadaceae</taxon>
        <taxon>Vreelandella</taxon>
    </lineage>
</organism>
<protein>
    <recommendedName>
        <fullName evidence="4">Glucose dehydrogenase</fullName>
    </recommendedName>
</protein>
<evidence type="ECO:0000313" key="3">
    <source>
        <dbReference type="Proteomes" id="UP000289555"/>
    </source>
</evidence>
<keyword evidence="1" id="KW-1133">Transmembrane helix</keyword>
<feature type="transmembrane region" description="Helical" evidence="1">
    <location>
        <begin position="67"/>
        <end position="86"/>
    </location>
</feature>
<dbReference type="Proteomes" id="UP000289555">
    <property type="component" value="Chromosome"/>
</dbReference>
<keyword evidence="1" id="KW-0472">Membrane</keyword>
<evidence type="ECO:0000313" key="2">
    <source>
        <dbReference type="EMBL" id="BBI48800.1"/>
    </source>
</evidence>
<reference evidence="3" key="1">
    <citation type="journal article" date="2019" name="Microbiol. Resour. Announc.">
        <title>Complete Genome Sequence of Halomonas olivaria, a Moderately Halophilic Bacterium Isolated from Olive Processing Effluents, Obtained by Nanopore Sequencing.</title>
        <authorList>
            <person name="Nagata S."/>
            <person name="Ii K.M."/>
            <person name="Tsukimi T."/>
            <person name="Miura M.C."/>
            <person name="Galipon J."/>
            <person name="Arakawa K."/>
        </authorList>
    </citation>
    <scope>NUCLEOTIDE SEQUENCE [LARGE SCALE GENOMIC DNA]</scope>
    <source>
        <strain evidence="3">TYRC17</strain>
    </source>
</reference>
<keyword evidence="3" id="KW-1185">Reference proteome</keyword>
<evidence type="ECO:0008006" key="4">
    <source>
        <dbReference type="Google" id="ProtNLM"/>
    </source>
</evidence>
<feature type="transmembrane region" description="Helical" evidence="1">
    <location>
        <begin position="92"/>
        <end position="113"/>
    </location>
</feature>
<dbReference type="EMBL" id="AP019416">
    <property type="protein sequence ID" value="BBI48800.1"/>
    <property type="molecule type" value="Genomic_DNA"/>
</dbReference>
<gene>
    <name evidence="2" type="ORF">HORIV_12210</name>
</gene>
<evidence type="ECO:0000256" key="1">
    <source>
        <dbReference type="SAM" id="Phobius"/>
    </source>
</evidence>